<sequence>NAEEQHITSGSVIYKAIEDNLWIEKDELKDIIKKVVSFTKKRIVLDDVYADSGATEKESIIAQVLYSLPTGFFLDSGR</sequence>
<evidence type="ECO:0000313" key="1">
    <source>
        <dbReference type="EMBL" id="CAG8831523.1"/>
    </source>
</evidence>
<feature type="non-terminal residue" evidence="1">
    <location>
        <position position="78"/>
    </location>
</feature>
<accession>A0ACA9S9Z4</accession>
<organism evidence="1 2">
    <name type="scientific">Racocetra persica</name>
    <dbReference type="NCBI Taxonomy" id="160502"/>
    <lineage>
        <taxon>Eukaryota</taxon>
        <taxon>Fungi</taxon>
        <taxon>Fungi incertae sedis</taxon>
        <taxon>Mucoromycota</taxon>
        <taxon>Glomeromycotina</taxon>
        <taxon>Glomeromycetes</taxon>
        <taxon>Diversisporales</taxon>
        <taxon>Gigasporaceae</taxon>
        <taxon>Racocetra</taxon>
    </lineage>
</organism>
<proteinExistence type="predicted"/>
<comment type="caution">
    <text evidence="1">The sequence shown here is derived from an EMBL/GenBank/DDBJ whole genome shotgun (WGS) entry which is preliminary data.</text>
</comment>
<protein>
    <submittedName>
        <fullName evidence="1">35187_t:CDS:1</fullName>
    </submittedName>
</protein>
<gene>
    <name evidence="1" type="ORF">RPERSI_LOCUS28173</name>
</gene>
<reference evidence="1" key="1">
    <citation type="submission" date="2021-06" db="EMBL/GenBank/DDBJ databases">
        <authorList>
            <person name="Kallberg Y."/>
            <person name="Tangrot J."/>
            <person name="Rosling A."/>
        </authorList>
    </citation>
    <scope>NUCLEOTIDE SEQUENCE</scope>
    <source>
        <strain evidence="1">MA461A</strain>
    </source>
</reference>
<name>A0ACA9S9Z4_9GLOM</name>
<evidence type="ECO:0000313" key="2">
    <source>
        <dbReference type="Proteomes" id="UP000789920"/>
    </source>
</evidence>
<dbReference type="Proteomes" id="UP000789920">
    <property type="component" value="Unassembled WGS sequence"/>
</dbReference>
<keyword evidence="2" id="KW-1185">Reference proteome</keyword>
<feature type="non-terminal residue" evidence="1">
    <location>
        <position position="1"/>
    </location>
</feature>
<dbReference type="EMBL" id="CAJVQC010101612">
    <property type="protein sequence ID" value="CAG8831523.1"/>
    <property type="molecule type" value="Genomic_DNA"/>
</dbReference>